<dbReference type="Proteomes" id="UP000829291">
    <property type="component" value="Chromosome 4"/>
</dbReference>
<feature type="domain" description="Peptidase S1" evidence="8">
    <location>
        <begin position="31"/>
        <end position="258"/>
    </location>
</feature>
<feature type="signal peptide" evidence="7">
    <location>
        <begin position="1"/>
        <end position="16"/>
    </location>
</feature>
<dbReference type="GeneID" id="107224478"/>
<dbReference type="RefSeq" id="XP_015520030.2">
    <property type="nucleotide sequence ID" value="XM_015664544.2"/>
</dbReference>
<keyword evidence="2 6" id="KW-0645">Protease</keyword>
<evidence type="ECO:0000256" key="5">
    <source>
        <dbReference type="ARBA" id="ARBA00023157"/>
    </source>
</evidence>
<evidence type="ECO:0000256" key="1">
    <source>
        <dbReference type="ARBA" id="ARBA00007664"/>
    </source>
</evidence>
<dbReference type="PROSITE" id="PS00134">
    <property type="entry name" value="TRYPSIN_HIS"/>
    <property type="match status" value="1"/>
</dbReference>
<evidence type="ECO:0000313" key="9">
    <source>
        <dbReference type="Proteomes" id="UP000829291"/>
    </source>
</evidence>
<dbReference type="InterPro" id="IPR009003">
    <property type="entry name" value="Peptidase_S1_PA"/>
</dbReference>
<evidence type="ECO:0000256" key="6">
    <source>
        <dbReference type="RuleBase" id="RU363034"/>
    </source>
</evidence>
<keyword evidence="9" id="KW-1185">Reference proteome</keyword>
<dbReference type="PANTHER" id="PTHR24276:SF91">
    <property type="entry name" value="AT26814P-RELATED"/>
    <property type="match status" value="1"/>
</dbReference>
<evidence type="ECO:0000256" key="3">
    <source>
        <dbReference type="ARBA" id="ARBA00022801"/>
    </source>
</evidence>
<sequence>MMKIAILFALVAAAVAEPTSLLNSLSPTGRIVGGVATSIDEVPYQVSLQVFGSHICGGALISDTWVLTAAHCMVYPTAWFTIRSGSTLSNSGGSTTSFASVINHASYGSNRWGIPINDIALIRLSSAVSLGSTRAAISLYSANEEAVVGSAAVITGWGALTEGGSSPVVLQTVTVPIVSKSDCNTAYRIWGGLPDGQICAAVPEGGKDACQGDSGGPLAISGRLAGVVSWGNGCARAGWPGVYTEVASYRSWISTNSGI</sequence>
<dbReference type="InterPro" id="IPR043504">
    <property type="entry name" value="Peptidase_S1_PA_chymotrypsin"/>
</dbReference>
<keyword evidence="4 6" id="KW-0720">Serine protease</keyword>
<organism evidence="10">
    <name type="scientific">Neodiprion lecontei</name>
    <name type="common">Redheaded pine sawfly</name>
    <dbReference type="NCBI Taxonomy" id="441921"/>
    <lineage>
        <taxon>Eukaryota</taxon>
        <taxon>Metazoa</taxon>
        <taxon>Ecdysozoa</taxon>
        <taxon>Arthropoda</taxon>
        <taxon>Hexapoda</taxon>
        <taxon>Insecta</taxon>
        <taxon>Pterygota</taxon>
        <taxon>Neoptera</taxon>
        <taxon>Endopterygota</taxon>
        <taxon>Hymenoptera</taxon>
        <taxon>Tenthredinoidea</taxon>
        <taxon>Diprionidae</taxon>
        <taxon>Diprioninae</taxon>
        <taxon>Neodiprion</taxon>
    </lineage>
</organism>
<dbReference type="InterPro" id="IPR033116">
    <property type="entry name" value="TRYPSIN_SER"/>
</dbReference>
<dbReference type="InterPro" id="IPR001254">
    <property type="entry name" value="Trypsin_dom"/>
</dbReference>
<reference evidence="10" key="1">
    <citation type="submission" date="2025-08" db="UniProtKB">
        <authorList>
            <consortium name="RefSeq"/>
        </authorList>
    </citation>
    <scope>IDENTIFICATION</scope>
    <source>
        <tissue evidence="10">Thorax and Abdomen</tissue>
    </source>
</reference>
<evidence type="ECO:0000256" key="4">
    <source>
        <dbReference type="ARBA" id="ARBA00022825"/>
    </source>
</evidence>
<dbReference type="InterPro" id="IPR050430">
    <property type="entry name" value="Peptidase_S1"/>
</dbReference>
<keyword evidence="5" id="KW-1015">Disulfide bond</keyword>
<dbReference type="KEGG" id="nlo:107224478"/>
<name>A0A6J0C0E3_NEOLC</name>
<dbReference type="PRINTS" id="PR00722">
    <property type="entry name" value="CHYMOTRYPSIN"/>
</dbReference>
<dbReference type="GO" id="GO:0004252">
    <property type="term" value="F:serine-type endopeptidase activity"/>
    <property type="evidence" value="ECO:0007669"/>
    <property type="project" value="InterPro"/>
</dbReference>
<dbReference type="InterPro" id="IPR018114">
    <property type="entry name" value="TRYPSIN_HIS"/>
</dbReference>
<keyword evidence="3 6" id="KW-0378">Hydrolase</keyword>
<evidence type="ECO:0000256" key="2">
    <source>
        <dbReference type="ARBA" id="ARBA00022670"/>
    </source>
</evidence>
<comment type="similarity">
    <text evidence="1">Belongs to the peptidase S1 family.</text>
</comment>
<dbReference type="SMART" id="SM00020">
    <property type="entry name" value="Tryp_SPc"/>
    <property type="match status" value="1"/>
</dbReference>
<evidence type="ECO:0000256" key="7">
    <source>
        <dbReference type="SAM" id="SignalP"/>
    </source>
</evidence>
<dbReference type="Gene3D" id="2.40.10.10">
    <property type="entry name" value="Trypsin-like serine proteases"/>
    <property type="match status" value="1"/>
</dbReference>
<feature type="chain" id="PRO_5047395973" evidence="7">
    <location>
        <begin position="17"/>
        <end position="259"/>
    </location>
</feature>
<accession>A0A6J0C0E3</accession>
<dbReference type="PROSITE" id="PS50240">
    <property type="entry name" value="TRYPSIN_DOM"/>
    <property type="match status" value="1"/>
</dbReference>
<dbReference type="InterPro" id="IPR001314">
    <property type="entry name" value="Peptidase_S1A"/>
</dbReference>
<dbReference type="SUPFAM" id="SSF50494">
    <property type="entry name" value="Trypsin-like serine proteases"/>
    <property type="match status" value="1"/>
</dbReference>
<dbReference type="CDD" id="cd00190">
    <property type="entry name" value="Tryp_SPc"/>
    <property type="match status" value="1"/>
</dbReference>
<evidence type="ECO:0000313" key="10">
    <source>
        <dbReference type="RefSeq" id="XP_015520030.2"/>
    </source>
</evidence>
<evidence type="ECO:0000259" key="8">
    <source>
        <dbReference type="PROSITE" id="PS50240"/>
    </source>
</evidence>
<protein>
    <submittedName>
        <fullName evidence="10">Trypsin delta-like</fullName>
    </submittedName>
</protein>
<dbReference type="PROSITE" id="PS00135">
    <property type="entry name" value="TRYPSIN_SER"/>
    <property type="match status" value="1"/>
</dbReference>
<dbReference type="OrthoDB" id="10059102at2759"/>
<dbReference type="Pfam" id="PF00089">
    <property type="entry name" value="Trypsin"/>
    <property type="match status" value="1"/>
</dbReference>
<dbReference type="PANTHER" id="PTHR24276">
    <property type="entry name" value="POLYSERASE-RELATED"/>
    <property type="match status" value="1"/>
</dbReference>
<proteinExistence type="inferred from homology"/>
<gene>
    <name evidence="10" type="primary">LOC107224478</name>
</gene>
<dbReference type="GO" id="GO:0006508">
    <property type="term" value="P:proteolysis"/>
    <property type="evidence" value="ECO:0007669"/>
    <property type="project" value="UniProtKB-KW"/>
</dbReference>
<dbReference type="InParanoid" id="A0A6J0C0E3"/>
<dbReference type="AlphaFoldDB" id="A0A6J0C0E3"/>
<keyword evidence="7" id="KW-0732">Signal</keyword>